<evidence type="ECO:0000313" key="4">
    <source>
        <dbReference type="EMBL" id="CUV28394.1"/>
    </source>
</evidence>
<dbReference type="CDD" id="cd14671">
    <property type="entry name" value="PAAR_like"/>
    <property type="match status" value="1"/>
</dbReference>
<dbReference type="InterPro" id="IPR001387">
    <property type="entry name" value="Cro/C1-type_HTH"/>
</dbReference>
<reference evidence="7" key="3">
    <citation type="submission" date="2018-01" db="EMBL/GenBank/DDBJ databases">
        <title>Raltonia solanacearum P824 infects blueberry.</title>
        <authorList>
            <person name="Bocsanczy A.M."/>
            <person name="Norman D.J."/>
        </authorList>
    </citation>
    <scope>NUCLEOTIDE SEQUENCE [LARGE SCALE GENOMIC DNA]</scope>
    <source>
        <strain evidence="7">P824</strain>
    </source>
</reference>
<dbReference type="Pfam" id="PF13744">
    <property type="entry name" value="HTH_37"/>
    <property type="match status" value="1"/>
</dbReference>
<dbReference type="InterPro" id="IPR008727">
    <property type="entry name" value="PAAR_motif"/>
</dbReference>
<dbReference type="CDD" id="cd00093">
    <property type="entry name" value="HTH_XRE"/>
    <property type="match status" value="1"/>
</dbReference>
<evidence type="ECO:0000313" key="2">
    <source>
        <dbReference type="EMBL" id="AYA47479.1"/>
    </source>
</evidence>
<evidence type="ECO:0000259" key="1">
    <source>
        <dbReference type="PROSITE" id="PS50943"/>
    </source>
</evidence>
<dbReference type="EMBL" id="CP085043">
    <property type="protein sequence ID" value="UZF14268.1"/>
    <property type="molecule type" value="Genomic_DNA"/>
</dbReference>
<dbReference type="Gene3D" id="1.10.260.40">
    <property type="entry name" value="lambda repressor-like DNA-binding domains"/>
    <property type="match status" value="1"/>
</dbReference>
<reference evidence="4" key="1">
    <citation type="submission" date="2015-10" db="EMBL/GenBank/DDBJ databases">
        <authorList>
            <person name="Gilbert D.G."/>
        </authorList>
    </citation>
    <scope>NUCLEOTIDE SEQUENCE</scope>
    <source>
        <strain evidence="4">Phyl III-seqv23</strain>
    </source>
</reference>
<dbReference type="GO" id="GO:0003677">
    <property type="term" value="F:DNA binding"/>
    <property type="evidence" value="ECO:0007669"/>
    <property type="project" value="InterPro"/>
</dbReference>
<evidence type="ECO:0000313" key="5">
    <source>
        <dbReference type="EMBL" id="CUV53389.1"/>
    </source>
</evidence>
<accession>A0A0S4V1R3</accession>
<reference evidence="2" key="2">
    <citation type="submission" date="2018-01" db="EMBL/GenBank/DDBJ databases">
        <title>Ralstonia pseudosolanacearum P824 infects blueberry.</title>
        <authorList>
            <person name="Bocsanczy A.M."/>
            <person name="Norman D.J."/>
        </authorList>
    </citation>
    <scope>NUCLEOTIDE SEQUENCE</scope>
    <source>
        <strain evidence="2">P824</strain>
    </source>
</reference>
<dbReference type="Pfam" id="PF05488">
    <property type="entry name" value="PAAR_motif"/>
    <property type="match status" value="1"/>
</dbReference>
<dbReference type="EMBL" id="LN899824">
    <property type="protein sequence ID" value="CUV28394.1"/>
    <property type="molecule type" value="Genomic_DNA"/>
</dbReference>
<dbReference type="Proteomes" id="UP000262427">
    <property type="component" value="Chromosome CM"/>
</dbReference>
<organism evidence="4">
    <name type="scientific">Ralstonia solanacearum</name>
    <name type="common">Pseudomonas solanacearum</name>
    <dbReference type="NCBI Taxonomy" id="305"/>
    <lineage>
        <taxon>Bacteria</taxon>
        <taxon>Pseudomonadati</taxon>
        <taxon>Pseudomonadota</taxon>
        <taxon>Betaproteobacteria</taxon>
        <taxon>Burkholderiales</taxon>
        <taxon>Burkholderiaceae</taxon>
        <taxon>Ralstonia</taxon>
        <taxon>Ralstonia solanacearum species complex</taxon>
    </lineage>
</organism>
<evidence type="ECO:0000313" key="3">
    <source>
        <dbReference type="EMBL" id="CUV20297.1"/>
    </source>
</evidence>
<dbReference type="SUPFAM" id="SSF47413">
    <property type="entry name" value="lambda repressor-like DNA-binding domains"/>
    <property type="match status" value="1"/>
</dbReference>
<dbReference type="EMBL" id="LN899821">
    <property type="protein sequence ID" value="CUV20297.1"/>
    <property type="molecule type" value="Genomic_DNA"/>
</dbReference>
<evidence type="ECO:0000313" key="7">
    <source>
        <dbReference type="Proteomes" id="UP000262427"/>
    </source>
</evidence>
<sequence length="229" mass="24423">MTKPKRHASVRSASNGLPETAANLRARAELATKIKALIRLNGWTQSQAARLCDQTQPRINDLLRGRVARFSLDALVNITAALERHSKPLDGSAMEYTEDEGQRLAAEFMAKLAARPVKAIYDLATLGAKTRQGGEVVTASTGMVMDGHRIACVGDVVRYSDGTESKIVSGAGFALTFKGRPMAIVGSATENGDTIINSLQSVAQIREYADDDGIPGLLQPGYLAPEAKA</sequence>
<dbReference type="SMART" id="SM00530">
    <property type="entry name" value="HTH_XRE"/>
    <property type="match status" value="1"/>
</dbReference>
<feature type="domain" description="HTH cro/C1-type" evidence="1">
    <location>
        <begin position="34"/>
        <end position="89"/>
    </location>
</feature>
<name>A0A0S4V1R3_RALSL</name>
<protein>
    <submittedName>
        <fullName evidence="6">XRE family transcriptional regulator</fullName>
    </submittedName>
</protein>
<dbReference type="AlphaFoldDB" id="A0A0S4V1R3"/>
<dbReference type="InterPro" id="IPR010982">
    <property type="entry name" value="Lambda_DNA-bd_dom_sf"/>
</dbReference>
<dbReference type="PROSITE" id="PS50943">
    <property type="entry name" value="HTH_CROC1"/>
    <property type="match status" value="1"/>
</dbReference>
<reference evidence="6" key="4">
    <citation type="submission" date="2021-10" db="EMBL/GenBank/DDBJ databases">
        <title>Complete genome sequences of five Ralstonia solancearum strains isolated from sunflower.</title>
        <authorList>
            <person name="She X."/>
            <person name="He Z."/>
        </authorList>
    </citation>
    <scope>NUCLEOTIDE SEQUENCE</scope>
    <source>
        <strain evidence="6">RS638</strain>
    </source>
</reference>
<dbReference type="InterPro" id="IPR039554">
    <property type="entry name" value="HigA2-like_HTH"/>
</dbReference>
<gene>
    <name evidence="6" type="ORF">LH706_14745</name>
    <name evidence="3" type="ORF">PSS4_v1_1420010</name>
    <name evidence="2" type="ORF">RSP824_13940</name>
    <name evidence="4" type="ORF">RUN1985_v1_210020</name>
    <name evidence="5" type="ORF">RUN215_v1_120099</name>
</gene>
<dbReference type="EMBL" id="LN899820">
    <property type="protein sequence ID" value="CUV53389.1"/>
    <property type="molecule type" value="Genomic_DNA"/>
</dbReference>
<proteinExistence type="predicted"/>
<dbReference type="EMBL" id="CP025741">
    <property type="protein sequence ID" value="AYA47479.1"/>
    <property type="molecule type" value="Genomic_DNA"/>
</dbReference>
<evidence type="ECO:0000313" key="6">
    <source>
        <dbReference type="EMBL" id="UZF14268.1"/>
    </source>
</evidence>